<dbReference type="Proteomes" id="UP001295420">
    <property type="component" value="Unassembled WGS sequence"/>
</dbReference>
<dbReference type="AlphaFoldDB" id="A0AAU9Q458"/>
<comment type="caution">
    <text evidence="1">The sequence shown here is derived from an EMBL/GenBank/DDBJ whole genome shotgun (WGS) entry which is preliminary data.</text>
</comment>
<protein>
    <submittedName>
        <fullName evidence="1">Uncharacterized protein</fullName>
    </submittedName>
</protein>
<dbReference type="EMBL" id="CAKMTQ010000012">
    <property type="protein sequence ID" value="CAH1526325.1"/>
    <property type="molecule type" value="Genomic_DNA"/>
</dbReference>
<sequence>MHGISPLSITTTIYLVKTVNEIEEITTMLETILEYRTLVYNRRE</sequence>
<proteinExistence type="predicted"/>
<organism evidence="1 2">
    <name type="scientific">Vibrio owensii</name>
    <dbReference type="NCBI Taxonomy" id="696485"/>
    <lineage>
        <taxon>Bacteria</taxon>
        <taxon>Pseudomonadati</taxon>
        <taxon>Pseudomonadota</taxon>
        <taxon>Gammaproteobacteria</taxon>
        <taxon>Vibrionales</taxon>
        <taxon>Vibrionaceae</taxon>
        <taxon>Vibrio</taxon>
    </lineage>
</organism>
<evidence type="ECO:0000313" key="2">
    <source>
        <dbReference type="Proteomes" id="UP001295420"/>
    </source>
</evidence>
<name>A0AAU9Q458_9VIBR</name>
<evidence type="ECO:0000313" key="1">
    <source>
        <dbReference type="EMBL" id="CAH1526325.1"/>
    </source>
</evidence>
<reference evidence="1" key="1">
    <citation type="submission" date="2022-01" db="EMBL/GenBank/DDBJ databases">
        <authorList>
            <person name="Lagorce A."/>
        </authorList>
    </citation>
    <scope>NUCLEOTIDE SEQUENCE</scope>
    <source>
        <strain evidence="1">Th15_F1_D04</strain>
    </source>
</reference>
<accession>A0AAU9Q458</accession>
<gene>
    <name evidence="1" type="ORF">THF1D04_20300</name>
</gene>